<accession>A0ABU7L8Y7</accession>
<dbReference type="InterPro" id="IPR013830">
    <property type="entry name" value="SGNH_hydro"/>
</dbReference>
<evidence type="ECO:0000259" key="2">
    <source>
        <dbReference type="Pfam" id="PF13472"/>
    </source>
</evidence>
<evidence type="ECO:0000313" key="3">
    <source>
        <dbReference type="EMBL" id="MEE2058014.1"/>
    </source>
</evidence>
<dbReference type="GO" id="GO:0016787">
    <property type="term" value="F:hydrolase activity"/>
    <property type="evidence" value="ECO:0007669"/>
    <property type="project" value="UniProtKB-KW"/>
</dbReference>
<sequence>MKLSHIAAVAAVAALVSATAEINPAQAMPGQKYVALGSSYAAGPGIDPETDAGCMRSASNYPQLLAHRIGADLVDVTCSGATTADVLHQSQRLTNGRTMPPQIDAVTGDTTLVTITIGGNDLGLIAGMLGHSCGPVIAPTRPVVAKVAAQVCAAALGAADEPESADIAAVGDALTRIVETVRSRAPRAEIVLVEYLPALDAQATTCPDIVPLTGADAISARHTYDNLIAATRAAAESTGVRSVHVPDAGQHTACSPDPWVSGFSNPLHTGDLSATAGSYHPNSAGMQAVAGHLAEIVNPR</sequence>
<dbReference type="EC" id="3.1.-.-" evidence="3"/>
<reference evidence="3 4" key="1">
    <citation type="submission" date="2023-07" db="EMBL/GenBank/DDBJ databases">
        <authorList>
            <person name="Girao M."/>
            <person name="Carvalho M.F."/>
        </authorList>
    </citation>
    <scope>NUCLEOTIDE SEQUENCE [LARGE SCALE GENOMIC DNA]</scope>
    <source>
        <strain evidence="3 4">YIM65754</strain>
    </source>
</reference>
<dbReference type="SUPFAM" id="SSF52266">
    <property type="entry name" value="SGNH hydrolase"/>
    <property type="match status" value="1"/>
</dbReference>
<keyword evidence="1" id="KW-0732">Signal</keyword>
<dbReference type="RefSeq" id="WP_330133257.1">
    <property type="nucleotide sequence ID" value="NZ_JAUTXY010000004.1"/>
</dbReference>
<keyword evidence="3" id="KW-0378">Hydrolase</keyword>
<organism evidence="3 4">
    <name type="scientific">Rhodococcus artemisiae</name>
    <dbReference type="NCBI Taxonomy" id="714159"/>
    <lineage>
        <taxon>Bacteria</taxon>
        <taxon>Bacillati</taxon>
        <taxon>Actinomycetota</taxon>
        <taxon>Actinomycetes</taxon>
        <taxon>Mycobacteriales</taxon>
        <taxon>Nocardiaceae</taxon>
        <taxon>Rhodococcus</taxon>
    </lineage>
</organism>
<dbReference type="Proteomes" id="UP001336020">
    <property type="component" value="Unassembled WGS sequence"/>
</dbReference>
<dbReference type="Pfam" id="PF13472">
    <property type="entry name" value="Lipase_GDSL_2"/>
    <property type="match status" value="1"/>
</dbReference>
<dbReference type="CDD" id="cd01823">
    <property type="entry name" value="SEST_like"/>
    <property type="match status" value="1"/>
</dbReference>
<proteinExistence type="predicted"/>
<dbReference type="InterPro" id="IPR037460">
    <property type="entry name" value="SEST-like"/>
</dbReference>
<name>A0ABU7L8Y7_9NOCA</name>
<keyword evidence="4" id="KW-1185">Reference proteome</keyword>
<evidence type="ECO:0000313" key="4">
    <source>
        <dbReference type="Proteomes" id="UP001336020"/>
    </source>
</evidence>
<feature type="signal peptide" evidence="1">
    <location>
        <begin position="1"/>
        <end position="20"/>
    </location>
</feature>
<dbReference type="PANTHER" id="PTHR37981">
    <property type="entry name" value="LIPASE 2"/>
    <property type="match status" value="1"/>
</dbReference>
<protein>
    <submittedName>
        <fullName evidence="3">SGNH/GDSL hydrolase family protein</fullName>
        <ecNumber evidence="3">3.1.-.-</ecNumber>
    </submittedName>
</protein>
<dbReference type="PANTHER" id="PTHR37981:SF1">
    <property type="entry name" value="SGNH HYDROLASE-TYPE ESTERASE DOMAIN-CONTAINING PROTEIN"/>
    <property type="match status" value="1"/>
</dbReference>
<gene>
    <name evidence="3" type="ORF">Q7514_10825</name>
</gene>
<dbReference type="InterPro" id="IPR036514">
    <property type="entry name" value="SGNH_hydro_sf"/>
</dbReference>
<evidence type="ECO:0000256" key="1">
    <source>
        <dbReference type="SAM" id="SignalP"/>
    </source>
</evidence>
<feature type="domain" description="SGNH hydrolase-type esterase" evidence="2">
    <location>
        <begin position="35"/>
        <end position="288"/>
    </location>
</feature>
<dbReference type="EMBL" id="JAUTXY010000004">
    <property type="protein sequence ID" value="MEE2058014.1"/>
    <property type="molecule type" value="Genomic_DNA"/>
</dbReference>
<comment type="caution">
    <text evidence="3">The sequence shown here is derived from an EMBL/GenBank/DDBJ whole genome shotgun (WGS) entry which is preliminary data.</text>
</comment>
<feature type="chain" id="PRO_5046355364" evidence="1">
    <location>
        <begin position="21"/>
        <end position="300"/>
    </location>
</feature>
<dbReference type="Gene3D" id="3.40.50.1110">
    <property type="entry name" value="SGNH hydrolase"/>
    <property type="match status" value="1"/>
</dbReference>